<sequence length="108" mass="12826">MRGVTESFKSYKELSYKHYLEKLKNKPQLPKYRKKGGLGVITYPKQALRLKGNQVRVPLGKKVKAAFKIDSFWLNFPSNLEFKKIREIRILPRNGCFYVEWVYQLEVD</sequence>
<protein>
    <recommendedName>
        <fullName evidence="3">Transposase</fullName>
    </recommendedName>
</protein>
<evidence type="ECO:0008006" key="3">
    <source>
        <dbReference type="Google" id="ProtNLM"/>
    </source>
</evidence>
<organism evidence="1 2">
    <name type="scientific">Okeania hirsuta</name>
    <dbReference type="NCBI Taxonomy" id="1458930"/>
    <lineage>
        <taxon>Bacteria</taxon>
        <taxon>Bacillati</taxon>
        <taxon>Cyanobacteriota</taxon>
        <taxon>Cyanophyceae</taxon>
        <taxon>Oscillatoriophycideae</taxon>
        <taxon>Oscillatoriales</taxon>
        <taxon>Microcoleaceae</taxon>
        <taxon>Okeania</taxon>
    </lineage>
</organism>
<evidence type="ECO:0000313" key="2">
    <source>
        <dbReference type="Proteomes" id="UP000269154"/>
    </source>
</evidence>
<dbReference type="RefSeq" id="WP_124147611.1">
    <property type="nucleotide sequence ID" value="NZ_CAWOKI010000297.1"/>
</dbReference>
<name>A0A3N6PA90_9CYAN</name>
<dbReference type="EMBL" id="RCBY01000107">
    <property type="protein sequence ID" value="RQH37938.1"/>
    <property type="molecule type" value="Genomic_DNA"/>
</dbReference>
<gene>
    <name evidence="1" type="ORF">D5R40_18280</name>
</gene>
<comment type="caution">
    <text evidence="1">The sequence shown here is derived from an EMBL/GenBank/DDBJ whole genome shotgun (WGS) entry which is preliminary data.</text>
</comment>
<dbReference type="Proteomes" id="UP000269154">
    <property type="component" value="Unassembled WGS sequence"/>
</dbReference>
<reference evidence="1 2" key="1">
    <citation type="journal article" date="2018" name="ACS Chem. Biol.">
        <title>Ketoreductase domain dysfunction expands chemodiversity: malyngamide biosynthesis in the cyanobacterium Okeania hirsuta.</title>
        <authorList>
            <person name="Moss N.A."/>
            <person name="Leao T."/>
            <person name="Rankin M."/>
            <person name="McCullough T.M."/>
            <person name="Qu P."/>
            <person name="Korobeynikov A."/>
            <person name="Smith J.L."/>
            <person name="Gerwick L."/>
            <person name="Gerwick W.H."/>
        </authorList>
    </citation>
    <scope>NUCLEOTIDE SEQUENCE [LARGE SCALE GENOMIC DNA]</scope>
    <source>
        <strain evidence="1 2">PAB10Feb10-1</strain>
    </source>
</reference>
<accession>A0A3N6PA90</accession>
<keyword evidence="2" id="KW-1185">Reference proteome</keyword>
<proteinExistence type="predicted"/>
<dbReference type="OrthoDB" id="442799at2"/>
<dbReference type="AlphaFoldDB" id="A0A3N6PA90"/>
<evidence type="ECO:0000313" key="1">
    <source>
        <dbReference type="EMBL" id="RQH37938.1"/>
    </source>
</evidence>